<proteinExistence type="predicted"/>
<accession>A0ABT9I881</accession>
<dbReference type="EMBL" id="JASNFN010000002">
    <property type="protein sequence ID" value="MDP5181777.1"/>
    <property type="molecule type" value="Genomic_DNA"/>
</dbReference>
<organism evidence="3 4">
    <name type="scientific">Blastococcus carthaginiensis</name>
    <dbReference type="NCBI Taxonomy" id="3050034"/>
    <lineage>
        <taxon>Bacteria</taxon>
        <taxon>Bacillati</taxon>
        <taxon>Actinomycetota</taxon>
        <taxon>Actinomycetes</taxon>
        <taxon>Geodermatophilales</taxon>
        <taxon>Geodermatophilaceae</taxon>
        <taxon>Blastococcus</taxon>
    </lineage>
</organism>
<feature type="region of interest" description="Disordered" evidence="1">
    <location>
        <begin position="30"/>
        <end position="55"/>
    </location>
</feature>
<dbReference type="RefSeq" id="WP_305998484.1">
    <property type="nucleotide sequence ID" value="NZ_JASNFN010000002.1"/>
</dbReference>
<keyword evidence="4" id="KW-1185">Reference proteome</keyword>
<name>A0ABT9I881_9ACTN</name>
<dbReference type="PROSITE" id="PS51257">
    <property type="entry name" value="PROKAR_LIPOPROTEIN"/>
    <property type="match status" value="1"/>
</dbReference>
<protein>
    <recommendedName>
        <fullName evidence="5">Lipoprotein</fullName>
    </recommendedName>
</protein>
<feature type="signal peptide" evidence="2">
    <location>
        <begin position="1"/>
        <end position="27"/>
    </location>
</feature>
<dbReference type="Proteomes" id="UP001233673">
    <property type="component" value="Unassembled WGS sequence"/>
</dbReference>
<gene>
    <name evidence="3" type="ORF">QOZ88_03935</name>
</gene>
<comment type="caution">
    <text evidence="3">The sequence shown here is derived from an EMBL/GenBank/DDBJ whole genome shotgun (WGS) entry which is preliminary data.</text>
</comment>
<feature type="chain" id="PRO_5046234623" description="Lipoprotein" evidence="2">
    <location>
        <begin position="28"/>
        <end position="162"/>
    </location>
</feature>
<evidence type="ECO:0000313" key="3">
    <source>
        <dbReference type="EMBL" id="MDP5181777.1"/>
    </source>
</evidence>
<keyword evidence="2" id="KW-0732">Signal</keyword>
<sequence length="162" mass="17382">MTRSGRTLHRRIPAVLLAALLSGAVLGGCGEDDVDDTTATDVDVRPSDDLEDPYDGEYTAAFREDLDGYTGLEVTLVGEVGSIVSPIAFTLTGDDVEPILVITDEEMPDLQPGQVVALGAEPTEEFELTALEQELGTDLPDEAYEEWEGDHFLAATTVEPRA</sequence>
<evidence type="ECO:0000313" key="4">
    <source>
        <dbReference type="Proteomes" id="UP001233673"/>
    </source>
</evidence>
<evidence type="ECO:0008006" key="5">
    <source>
        <dbReference type="Google" id="ProtNLM"/>
    </source>
</evidence>
<reference evidence="4" key="1">
    <citation type="submission" date="2023-05" db="EMBL/GenBank/DDBJ databases">
        <title>Draft genome of Pseudofrankia sp. BMG5.37.</title>
        <authorList>
            <person name="Gtari M."/>
            <person name="Ghodhbane F."/>
            <person name="Sbissi I."/>
        </authorList>
    </citation>
    <scope>NUCLEOTIDE SEQUENCE [LARGE SCALE GENOMIC DNA]</scope>
    <source>
        <strain evidence="4">BMG 814</strain>
    </source>
</reference>
<evidence type="ECO:0000256" key="1">
    <source>
        <dbReference type="SAM" id="MobiDB-lite"/>
    </source>
</evidence>
<evidence type="ECO:0000256" key="2">
    <source>
        <dbReference type="SAM" id="SignalP"/>
    </source>
</evidence>